<comment type="catalytic activity">
    <reaction evidence="6">
        <text>cis-stilbene oxide + H2O = (1R,2R)-hydrobenzoin</text>
        <dbReference type="Rhea" id="RHEA:23900"/>
        <dbReference type="ChEBI" id="CHEBI:15377"/>
        <dbReference type="ChEBI" id="CHEBI:50004"/>
        <dbReference type="ChEBI" id="CHEBI:50014"/>
        <dbReference type="EC" id="3.3.2.9"/>
    </reaction>
</comment>
<keyword evidence="10" id="KW-1185">Reference proteome</keyword>
<dbReference type="InterPro" id="IPR000639">
    <property type="entry name" value="Epox_hydrolase-like"/>
</dbReference>
<evidence type="ECO:0000256" key="6">
    <source>
        <dbReference type="PIRNR" id="PIRNR001112"/>
    </source>
</evidence>
<dbReference type="SUPFAM" id="SSF53474">
    <property type="entry name" value="alpha/beta-Hydrolases"/>
    <property type="match status" value="1"/>
</dbReference>
<protein>
    <recommendedName>
        <fullName evidence="6">Epoxide hydrolase</fullName>
        <ecNumber evidence="6">3.3.2.9</ecNumber>
    </recommendedName>
</protein>
<organism evidence="10 11">
    <name type="scientific">Bombyx mandarina</name>
    <name type="common">Wild silk moth</name>
    <name type="synonym">Wild silkworm</name>
    <dbReference type="NCBI Taxonomy" id="7092"/>
    <lineage>
        <taxon>Eukaryota</taxon>
        <taxon>Metazoa</taxon>
        <taxon>Ecdysozoa</taxon>
        <taxon>Arthropoda</taxon>
        <taxon>Hexapoda</taxon>
        <taxon>Insecta</taxon>
        <taxon>Pterygota</taxon>
        <taxon>Neoptera</taxon>
        <taxon>Endopterygota</taxon>
        <taxon>Lepidoptera</taxon>
        <taxon>Glossata</taxon>
        <taxon>Ditrysia</taxon>
        <taxon>Bombycoidea</taxon>
        <taxon>Bombycidae</taxon>
        <taxon>Bombycinae</taxon>
        <taxon>Bombyx</taxon>
    </lineage>
</organism>
<dbReference type="SMR" id="A0A6J2JJM7"/>
<evidence type="ECO:0000256" key="5">
    <source>
        <dbReference type="ARBA" id="ARBA00022801"/>
    </source>
</evidence>
<dbReference type="GO" id="GO:0005789">
    <property type="term" value="C:endoplasmic reticulum membrane"/>
    <property type="evidence" value="ECO:0007669"/>
    <property type="project" value="UniProtKB-SubCell"/>
</dbReference>
<comment type="similarity">
    <text evidence="3 6">Belongs to the peptidase S33 family.</text>
</comment>
<comment type="catalytic activity">
    <reaction evidence="1 6">
        <text>1-(4-methoxyphenyl)-N-methyl-N-[(3-methyloxetan-3-yl)methyl]methanamine + H2O = 2-{[(4-methoxybenzyl)(methyl)amino]methyl}-2-methylpropane-1,3-diol</text>
        <dbReference type="Rhea" id="RHEA:55764"/>
        <dbReference type="ChEBI" id="CHEBI:15377"/>
        <dbReference type="ChEBI" id="CHEBI:139161"/>
        <dbReference type="ChEBI" id="CHEBI:139164"/>
        <dbReference type="EC" id="3.3.2.9"/>
    </reaction>
</comment>
<evidence type="ECO:0000256" key="4">
    <source>
        <dbReference type="ARBA" id="ARBA00022797"/>
    </source>
</evidence>
<gene>
    <name evidence="11" type="primary">LOC114242713</name>
</gene>
<dbReference type="PANTHER" id="PTHR21661">
    <property type="entry name" value="EPOXIDE HYDROLASE 1-RELATED"/>
    <property type="match status" value="1"/>
</dbReference>
<accession>A0A6J2JJM7</accession>
<evidence type="ECO:0000259" key="9">
    <source>
        <dbReference type="Pfam" id="PF06441"/>
    </source>
</evidence>
<evidence type="ECO:0000313" key="11">
    <source>
        <dbReference type="RefSeq" id="XP_028029776.1"/>
    </source>
</evidence>
<dbReference type="GeneID" id="114242713"/>
<keyword evidence="8" id="KW-0732">Signal</keyword>
<feature type="domain" description="Epoxide hydrolase N-terminal" evidence="9">
    <location>
        <begin position="48"/>
        <end position="157"/>
    </location>
</feature>
<keyword evidence="6" id="KW-0256">Endoplasmic reticulum</keyword>
<comment type="function">
    <text evidence="6">Catalyzes juvenile hormone hydrolysis.</text>
</comment>
<dbReference type="PRINTS" id="PR00412">
    <property type="entry name" value="EPOXHYDRLASE"/>
</dbReference>
<keyword evidence="4 6" id="KW-0058">Aromatic hydrocarbons catabolism</keyword>
<dbReference type="AlphaFoldDB" id="A0A6J2JJM7"/>
<proteinExistence type="inferred from homology"/>
<dbReference type="InterPro" id="IPR016292">
    <property type="entry name" value="Epoxide_hydrolase"/>
</dbReference>
<dbReference type="PANTHER" id="PTHR21661:SF35">
    <property type="entry name" value="EPOXIDE HYDROLASE"/>
    <property type="match status" value="1"/>
</dbReference>
<feature type="active site" description="Nucleophile" evidence="7">
    <location>
        <position position="223"/>
    </location>
</feature>
<feature type="signal peptide" evidence="8">
    <location>
        <begin position="1"/>
        <end position="19"/>
    </location>
</feature>
<keyword evidence="5 6" id="KW-0378">Hydrolase</keyword>
<keyword evidence="6" id="KW-0472">Membrane</keyword>
<feature type="active site" description="Proton donor" evidence="7">
    <location>
        <position position="370"/>
    </location>
</feature>
<evidence type="ECO:0000313" key="10">
    <source>
        <dbReference type="Proteomes" id="UP000504629"/>
    </source>
</evidence>
<sequence>MGGLFRLVVASCLTIELLASQNTEPAYKLDPNAWWGPECTKYHNDTSIRPFEIVFHDKMIADLRYRLNNHRKPVPPLEGIGFEYGFNSNILDGWLQYWAEEYPFKEREIFLNKYPQYVTNIQGLDIHFIKYRQKAYAHQEIVPLLILHGWPGSVREFYETIPHLTSVNKSRDFAVEVIAPTLPGFGYSDAAVRPGLGMHEIAVVFSNLMKRLGYKKYYVQGGDWGAFIGSSIATSFPNEVLGYHTNLGLSLTQKALSLTLFGSLFPSPVVDPALADRTDLLSGHIRDAMITEFGYMHIQATKPDTLGIAMTDSPGGLLAYFLQLISTGTRSYFLNLEDGGIDKYYTRDQLLDNIMMYWAPKSITTSFRIYAESLNRRTLALGISEIPTPVPTITIHASDEIAYQSPLLLRTKFTNLLYTTNIDTGGHFLALEMPILFANDVLNAIAEFRNWHAKGGHGNGELLPNNNG</sequence>
<feature type="active site" description="Proton acceptor" evidence="7">
    <location>
        <position position="427"/>
    </location>
</feature>
<dbReference type="KEGG" id="bman:114242713"/>
<feature type="chain" id="PRO_5027042600" description="Epoxide hydrolase" evidence="8">
    <location>
        <begin position="20"/>
        <end position="468"/>
    </location>
</feature>
<dbReference type="EC" id="3.3.2.9" evidence="6"/>
<name>A0A6J2JJM7_BOMMA</name>
<evidence type="ECO:0000256" key="8">
    <source>
        <dbReference type="SAM" id="SignalP"/>
    </source>
</evidence>
<dbReference type="OrthoDB" id="7130006at2759"/>
<dbReference type="Pfam" id="PF06441">
    <property type="entry name" value="EHN"/>
    <property type="match status" value="1"/>
</dbReference>
<comment type="subcellular location">
    <subcellularLocation>
        <location evidence="6">Endoplasmic reticulum membrane</location>
    </subcellularLocation>
    <subcellularLocation>
        <location evidence="2">Microsome membrane</location>
        <topology evidence="2">Single-pass membrane protein</topology>
    </subcellularLocation>
</comment>
<dbReference type="RefSeq" id="XP_028029776.1">
    <property type="nucleotide sequence ID" value="XM_028173975.1"/>
</dbReference>
<dbReference type="GO" id="GO:0097176">
    <property type="term" value="P:epoxide metabolic process"/>
    <property type="evidence" value="ECO:0007669"/>
    <property type="project" value="TreeGrafter"/>
</dbReference>
<evidence type="ECO:0000256" key="7">
    <source>
        <dbReference type="PIRSR" id="PIRSR001112-1"/>
    </source>
</evidence>
<dbReference type="InterPro" id="IPR029058">
    <property type="entry name" value="AB_hydrolase_fold"/>
</dbReference>
<evidence type="ECO:0000256" key="3">
    <source>
        <dbReference type="ARBA" id="ARBA00010088"/>
    </source>
</evidence>
<dbReference type="Gene3D" id="3.40.50.1820">
    <property type="entry name" value="alpha/beta hydrolase"/>
    <property type="match status" value="1"/>
</dbReference>
<dbReference type="CTD" id="100307009"/>
<evidence type="ECO:0000256" key="1">
    <source>
        <dbReference type="ARBA" id="ARBA00000221"/>
    </source>
</evidence>
<dbReference type="InterPro" id="IPR010497">
    <property type="entry name" value="Epoxide_hydro_N"/>
</dbReference>
<reference evidence="11" key="1">
    <citation type="submission" date="2025-08" db="UniProtKB">
        <authorList>
            <consortium name="RefSeq"/>
        </authorList>
    </citation>
    <scope>IDENTIFICATION</scope>
    <source>
        <tissue evidence="11">Silk gland</tissue>
    </source>
</reference>
<evidence type="ECO:0000256" key="2">
    <source>
        <dbReference type="ARBA" id="ARBA00004111"/>
    </source>
</evidence>
<dbReference type="Proteomes" id="UP000504629">
    <property type="component" value="Unplaced"/>
</dbReference>
<dbReference type="PIRSF" id="PIRSF001112">
    <property type="entry name" value="Epoxide_hydrolase"/>
    <property type="match status" value="1"/>
</dbReference>
<dbReference type="GO" id="GO:0033961">
    <property type="term" value="F:cis-stilbene-oxide hydrolase activity"/>
    <property type="evidence" value="ECO:0007669"/>
    <property type="project" value="UniProtKB-UniRule"/>
</dbReference>